<feature type="transmembrane region" description="Helical" evidence="7">
    <location>
        <begin position="596"/>
        <end position="619"/>
    </location>
</feature>
<name>A0AAE3YRF6_9ACTN</name>
<organism evidence="9 10">
    <name type="scientific">Catenuloplanes atrovinosus</name>
    <dbReference type="NCBI Taxonomy" id="137266"/>
    <lineage>
        <taxon>Bacteria</taxon>
        <taxon>Bacillati</taxon>
        <taxon>Actinomycetota</taxon>
        <taxon>Actinomycetes</taxon>
        <taxon>Micromonosporales</taxon>
        <taxon>Micromonosporaceae</taxon>
        <taxon>Catenuloplanes</taxon>
    </lineage>
</organism>
<feature type="domain" description="ABC3 transporter permease C-terminal" evidence="8">
    <location>
        <begin position="511"/>
        <end position="625"/>
    </location>
</feature>
<sequence length="637" mass="63965">MLSLSWAGFRERWTLFIGATVTVALGVGLVQSSLLLLISAATLAPPDGASPIARMRFATATEASVALIAVTLGFAALLAVFIISSTFAFAVEQRRRDLALLRLAGASRGHVRQLLLGEAVLLGAVGTVAGVPAGLALMAAQSWLLQRLGFVPDGFAGQWRGWILFVSAGTGIGLAVMGVLLAARRAARVRPLEALRDSGDTIRVMTIGRWSFGLLFAAGAAALIGLSPVGGAVGGQAMAMNVSVCAAIAFTLLGPALVPAVSRLLPSRAVGVLGELAGADLRDDVRRSASTAAPLIVLTGLLLGQAVASTSFAEAGRQEHRRDTVADLVVETTGPIGDRIASVPGVRSASTEAEVPVALTTGSGELRYTRLTSAVVIDPAGYRLAHPGSGDGLGALAGSAVARGPGADGFAAGDTVGVRVGDTDLGSLPVVAEVPSAIGGGATLLIPEDVLPAELLADAPVRTFVSVTEGTAPEQVAASLTGSGAEVLTQEEWLARDSAVSSATSTGVLVVVMGLGSLYALIGVVNSVVIGAATRRREFAAARAVGFTRGQVVRTALLESVHVTTAGLVLGGIAAAGTLVAALATTSAVTGDAIAAVPWPLVAAVVAGAFLITGVTTVATSLSATHGRLVELLGARE</sequence>
<keyword evidence="10" id="KW-1185">Reference proteome</keyword>
<keyword evidence="4 7" id="KW-0812">Transmembrane</keyword>
<feature type="transmembrane region" description="Helical" evidence="7">
    <location>
        <begin position="12"/>
        <end position="43"/>
    </location>
</feature>
<evidence type="ECO:0000256" key="5">
    <source>
        <dbReference type="ARBA" id="ARBA00022989"/>
    </source>
</evidence>
<dbReference type="GO" id="GO:0044874">
    <property type="term" value="P:lipoprotein localization to outer membrane"/>
    <property type="evidence" value="ECO:0007669"/>
    <property type="project" value="TreeGrafter"/>
</dbReference>
<proteinExistence type="inferred from homology"/>
<evidence type="ECO:0000256" key="4">
    <source>
        <dbReference type="ARBA" id="ARBA00022692"/>
    </source>
</evidence>
<dbReference type="InterPro" id="IPR051447">
    <property type="entry name" value="Lipoprotein-release_system"/>
</dbReference>
<feature type="transmembrane region" description="Helical" evidence="7">
    <location>
        <begin position="508"/>
        <end position="533"/>
    </location>
</feature>
<dbReference type="Proteomes" id="UP001183643">
    <property type="component" value="Unassembled WGS sequence"/>
</dbReference>
<dbReference type="GO" id="GO:0098797">
    <property type="term" value="C:plasma membrane protein complex"/>
    <property type="evidence" value="ECO:0007669"/>
    <property type="project" value="TreeGrafter"/>
</dbReference>
<protein>
    <submittedName>
        <fullName evidence="9">ABC transport system permease protein</fullName>
    </submittedName>
</protein>
<evidence type="ECO:0000259" key="8">
    <source>
        <dbReference type="Pfam" id="PF02687"/>
    </source>
</evidence>
<evidence type="ECO:0000313" key="9">
    <source>
        <dbReference type="EMBL" id="MDR7277315.1"/>
    </source>
</evidence>
<evidence type="ECO:0000256" key="3">
    <source>
        <dbReference type="ARBA" id="ARBA00022475"/>
    </source>
</evidence>
<keyword evidence="5 7" id="KW-1133">Transmembrane helix</keyword>
<dbReference type="Pfam" id="PF02687">
    <property type="entry name" value="FtsX"/>
    <property type="match status" value="2"/>
</dbReference>
<keyword evidence="3" id="KW-1003">Cell membrane</keyword>
<evidence type="ECO:0000256" key="7">
    <source>
        <dbReference type="SAM" id="Phobius"/>
    </source>
</evidence>
<dbReference type="PANTHER" id="PTHR30489:SF0">
    <property type="entry name" value="LIPOPROTEIN-RELEASING SYSTEM TRANSMEMBRANE PROTEIN LOLE"/>
    <property type="match status" value="1"/>
</dbReference>
<reference evidence="9" key="1">
    <citation type="submission" date="2023-07" db="EMBL/GenBank/DDBJ databases">
        <title>Sequencing the genomes of 1000 actinobacteria strains.</title>
        <authorList>
            <person name="Klenk H.-P."/>
        </authorList>
    </citation>
    <scope>NUCLEOTIDE SEQUENCE</scope>
    <source>
        <strain evidence="9">DSM 44707</strain>
    </source>
</reference>
<gene>
    <name evidence="9" type="ORF">J2S41_004093</name>
</gene>
<accession>A0AAE3YRF6</accession>
<dbReference type="RefSeq" id="WP_310369531.1">
    <property type="nucleotide sequence ID" value="NZ_JAVDYB010000001.1"/>
</dbReference>
<keyword evidence="6 7" id="KW-0472">Membrane</keyword>
<evidence type="ECO:0000313" key="10">
    <source>
        <dbReference type="Proteomes" id="UP001183643"/>
    </source>
</evidence>
<comment type="caution">
    <text evidence="9">The sequence shown here is derived from an EMBL/GenBank/DDBJ whole genome shotgun (WGS) entry which is preliminary data.</text>
</comment>
<feature type="transmembrane region" description="Helical" evidence="7">
    <location>
        <begin position="159"/>
        <end position="183"/>
    </location>
</feature>
<evidence type="ECO:0000256" key="1">
    <source>
        <dbReference type="ARBA" id="ARBA00004651"/>
    </source>
</evidence>
<evidence type="ECO:0000256" key="6">
    <source>
        <dbReference type="ARBA" id="ARBA00023136"/>
    </source>
</evidence>
<dbReference type="PANTHER" id="PTHR30489">
    <property type="entry name" value="LIPOPROTEIN-RELEASING SYSTEM TRANSMEMBRANE PROTEIN LOLE"/>
    <property type="match status" value="1"/>
</dbReference>
<evidence type="ECO:0000256" key="2">
    <source>
        <dbReference type="ARBA" id="ARBA00005236"/>
    </source>
</evidence>
<feature type="transmembrane region" description="Helical" evidence="7">
    <location>
        <begin position="204"/>
        <end position="226"/>
    </location>
</feature>
<feature type="transmembrane region" description="Helical" evidence="7">
    <location>
        <begin position="63"/>
        <end position="92"/>
    </location>
</feature>
<comment type="subcellular location">
    <subcellularLocation>
        <location evidence="1">Cell membrane</location>
        <topology evidence="1">Multi-pass membrane protein</topology>
    </subcellularLocation>
</comment>
<feature type="transmembrane region" description="Helical" evidence="7">
    <location>
        <begin position="113"/>
        <end position="139"/>
    </location>
</feature>
<comment type="similarity">
    <text evidence="2">Belongs to the ABC-4 integral membrane protein family. LolC/E subfamily.</text>
</comment>
<feature type="transmembrane region" description="Helical" evidence="7">
    <location>
        <begin position="563"/>
        <end position="584"/>
    </location>
</feature>
<feature type="domain" description="ABC3 transporter permease C-terminal" evidence="8">
    <location>
        <begin position="71"/>
        <end position="189"/>
    </location>
</feature>
<dbReference type="EMBL" id="JAVDYB010000001">
    <property type="protein sequence ID" value="MDR7277315.1"/>
    <property type="molecule type" value="Genomic_DNA"/>
</dbReference>
<feature type="transmembrane region" description="Helical" evidence="7">
    <location>
        <begin position="238"/>
        <end position="258"/>
    </location>
</feature>
<dbReference type="AlphaFoldDB" id="A0AAE3YRF6"/>
<dbReference type="InterPro" id="IPR003838">
    <property type="entry name" value="ABC3_permease_C"/>
</dbReference>